<evidence type="ECO:0000256" key="1">
    <source>
        <dbReference type="SAM" id="MobiDB-lite"/>
    </source>
</evidence>
<feature type="compositionally biased region" description="Basic and acidic residues" evidence="1">
    <location>
        <begin position="30"/>
        <end position="63"/>
    </location>
</feature>
<sequence>MEGDIHEPDGPNGHDQHDEQDDGPLPPFPHDPERKRVEEHEDPHVEQHPEQHVPRLVREEPPCRRLAYRCPDGRDVHDEHHDGREQQRHPPHGVQVGELVIGAGVRLLGREPEVYPLPGDELERHVKHRRRVHARGPDHVELLVAAPVEQRDPRPFHLEHADHVDHRYDGDEVHDVRAERPLDVELLGEEPENGEEVVRQDEHRDDRVGRHVEVGDALQRVEPAAGHESVAVGEEHLQGAARPPEHLVEALGEVDGSRSAEGGRLHGAIHGAPPLPVHAKSGHHVLRRDVVHPPDVSAP</sequence>
<proteinExistence type="predicted"/>
<name>A0A453BBB5_AEGTS</name>
<evidence type="ECO:0000313" key="3">
    <source>
        <dbReference type="Proteomes" id="UP000015105"/>
    </source>
</evidence>
<dbReference type="EnsemblPlants" id="AET2Gv20445200.1">
    <property type="protein sequence ID" value="AET2Gv20445200.1"/>
    <property type="gene ID" value="AET2Gv20445200"/>
</dbReference>
<reference evidence="2" key="5">
    <citation type="journal article" date="2021" name="G3 (Bethesda)">
        <title>Aegilops tauschii genome assembly Aet v5.0 features greater sequence contiguity and improved annotation.</title>
        <authorList>
            <person name="Wang L."/>
            <person name="Zhu T."/>
            <person name="Rodriguez J.C."/>
            <person name="Deal K.R."/>
            <person name="Dubcovsky J."/>
            <person name="McGuire P.E."/>
            <person name="Lux T."/>
            <person name="Spannagl M."/>
            <person name="Mayer K.F.X."/>
            <person name="Baldrich P."/>
            <person name="Meyers B.C."/>
            <person name="Huo N."/>
            <person name="Gu Y.Q."/>
            <person name="Zhou H."/>
            <person name="Devos K.M."/>
            <person name="Bennetzen J.L."/>
            <person name="Unver T."/>
            <person name="Budak H."/>
            <person name="Gulick P.J."/>
            <person name="Galiba G."/>
            <person name="Kalapos B."/>
            <person name="Nelson D.R."/>
            <person name="Li P."/>
            <person name="You F.M."/>
            <person name="Luo M.C."/>
            <person name="Dvorak J."/>
        </authorList>
    </citation>
    <scope>NUCLEOTIDE SEQUENCE [LARGE SCALE GENOMIC DNA]</scope>
    <source>
        <strain evidence="2">cv. AL8/78</strain>
    </source>
</reference>
<keyword evidence="3" id="KW-1185">Reference proteome</keyword>
<reference evidence="3" key="1">
    <citation type="journal article" date="2014" name="Science">
        <title>Ancient hybridizations among the ancestral genomes of bread wheat.</title>
        <authorList>
            <consortium name="International Wheat Genome Sequencing Consortium,"/>
            <person name="Marcussen T."/>
            <person name="Sandve S.R."/>
            <person name="Heier L."/>
            <person name="Spannagl M."/>
            <person name="Pfeifer M."/>
            <person name="Jakobsen K.S."/>
            <person name="Wulff B.B."/>
            <person name="Steuernagel B."/>
            <person name="Mayer K.F."/>
            <person name="Olsen O.A."/>
        </authorList>
    </citation>
    <scope>NUCLEOTIDE SEQUENCE [LARGE SCALE GENOMIC DNA]</scope>
    <source>
        <strain evidence="3">cv. AL8/78</strain>
    </source>
</reference>
<feature type="region of interest" description="Disordered" evidence="1">
    <location>
        <begin position="255"/>
        <end position="279"/>
    </location>
</feature>
<organism evidence="2 3">
    <name type="scientific">Aegilops tauschii subsp. strangulata</name>
    <name type="common">Goatgrass</name>
    <dbReference type="NCBI Taxonomy" id="200361"/>
    <lineage>
        <taxon>Eukaryota</taxon>
        <taxon>Viridiplantae</taxon>
        <taxon>Streptophyta</taxon>
        <taxon>Embryophyta</taxon>
        <taxon>Tracheophyta</taxon>
        <taxon>Spermatophyta</taxon>
        <taxon>Magnoliopsida</taxon>
        <taxon>Liliopsida</taxon>
        <taxon>Poales</taxon>
        <taxon>Poaceae</taxon>
        <taxon>BOP clade</taxon>
        <taxon>Pooideae</taxon>
        <taxon>Triticodae</taxon>
        <taxon>Triticeae</taxon>
        <taxon>Triticinae</taxon>
        <taxon>Aegilops</taxon>
    </lineage>
</organism>
<reference evidence="2" key="3">
    <citation type="journal article" date="2017" name="Nature">
        <title>Genome sequence of the progenitor of the wheat D genome Aegilops tauschii.</title>
        <authorList>
            <person name="Luo M.C."/>
            <person name="Gu Y.Q."/>
            <person name="Puiu D."/>
            <person name="Wang H."/>
            <person name="Twardziok S.O."/>
            <person name="Deal K.R."/>
            <person name="Huo N."/>
            <person name="Zhu T."/>
            <person name="Wang L."/>
            <person name="Wang Y."/>
            <person name="McGuire P.E."/>
            <person name="Liu S."/>
            <person name="Long H."/>
            <person name="Ramasamy R.K."/>
            <person name="Rodriguez J.C."/>
            <person name="Van S.L."/>
            <person name="Yuan L."/>
            <person name="Wang Z."/>
            <person name="Xia Z."/>
            <person name="Xiao L."/>
            <person name="Anderson O.D."/>
            <person name="Ouyang S."/>
            <person name="Liang Y."/>
            <person name="Zimin A.V."/>
            <person name="Pertea G."/>
            <person name="Qi P."/>
            <person name="Bennetzen J.L."/>
            <person name="Dai X."/>
            <person name="Dawson M.W."/>
            <person name="Muller H.G."/>
            <person name="Kugler K."/>
            <person name="Rivarola-Duarte L."/>
            <person name="Spannagl M."/>
            <person name="Mayer K.F.X."/>
            <person name="Lu F.H."/>
            <person name="Bevan M.W."/>
            <person name="Leroy P."/>
            <person name="Li P."/>
            <person name="You F.M."/>
            <person name="Sun Q."/>
            <person name="Liu Z."/>
            <person name="Lyons E."/>
            <person name="Wicker T."/>
            <person name="Salzberg S.L."/>
            <person name="Devos K.M."/>
            <person name="Dvorak J."/>
        </authorList>
    </citation>
    <scope>NUCLEOTIDE SEQUENCE [LARGE SCALE GENOMIC DNA]</scope>
    <source>
        <strain evidence="2">cv. AL8/78</strain>
    </source>
</reference>
<feature type="region of interest" description="Disordered" evidence="1">
    <location>
        <begin position="1"/>
        <end position="95"/>
    </location>
</feature>
<dbReference type="Gramene" id="AET2Gv20445200.1">
    <property type="protein sequence ID" value="AET2Gv20445200.1"/>
    <property type="gene ID" value="AET2Gv20445200"/>
</dbReference>
<dbReference type="AlphaFoldDB" id="A0A453BBB5"/>
<feature type="compositionally biased region" description="Basic and acidic residues" evidence="1">
    <location>
        <begin position="71"/>
        <end position="88"/>
    </location>
</feature>
<protein>
    <submittedName>
        <fullName evidence="2">Uncharacterized protein</fullName>
    </submittedName>
</protein>
<dbReference type="Proteomes" id="UP000015105">
    <property type="component" value="Chromosome 2D"/>
</dbReference>
<accession>A0A453BBB5</accession>
<evidence type="ECO:0000313" key="2">
    <source>
        <dbReference type="EnsemblPlants" id="AET2Gv20445200.1"/>
    </source>
</evidence>
<reference evidence="2" key="4">
    <citation type="submission" date="2019-03" db="UniProtKB">
        <authorList>
            <consortium name="EnsemblPlants"/>
        </authorList>
    </citation>
    <scope>IDENTIFICATION</scope>
</reference>
<feature type="compositionally biased region" description="Basic and acidic residues" evidence="1">
    <location>
        <begin position="1"/>
        <end position="17"/>
    </location>
</feature>
<feature type="compositionally biased region" description="Basic and acidic residues" evidence="1">
    <location>
        <begin position="255"/>
        <end position="264"/>
    </location>
</feature>
<reference evidence="3" key="2">
    <citation type="journal article" date="2017" name="Nat. Plants">
        <title>The Aegilops tauschii genome reveals multiple impacts of transposons.</title>
        <authorList>
            <person name="Zhao G."/>
            <person name="Zou C."/>
            <person name="Li K."/>
            <person name="Wang K."/>
            <person name="Li T."/>
            <person name="Gao L."/>
            <person name="Zhang X."/>
            <person name="Wang H."/>
            <person name="Yang Z."/>
            <person name="Liu X."/>
            <person name="Jiang W."/>
            <person name="Mao L."/>
            <person name="Kong X."/>
            <person name="Jiao Y."/>
            <person name="Jia J."/>
        </authorList>
    </citation>
    <scope>NUCLEOTIDE SEQUENCE [LARGE SCALE GENOMIC DNA]</scope>
    <source>
        <strain evidence="3">cv. AL8/78</strain>
    </source>
</reference>